<keyword evidence="2" id="KW-0456">Lyase</keyword>
<dbReference type="Pfam" id="PF01903">
    <property type="entry name" value="CbiX"/>
    <property type="match status" value="1"/>
</dbReference>
<comment type="caution">
    <text evidence="3">The sequence shown here is derived from an EMBL/GenBank/DDBJ whole genome shotgun (WGS) entry which is preliminary data.</text>
</comment>
<dbReference type="RefSeq" id="WP_068848107.1">
    <property type="nucleotide sequence ID" value="NZ_LYDR01000095.1"/>
</dbReference>
<dbReference type="STRING" id="1841610.A6X21_23235"/>
<dbReference type="OrthoDB" id="9797895at2"/>
<keyword evidence="1" id="KW-0479">Metal-binding</keyword>
<dbReference type="EMBL" id="LYDR01000095">
    <property type="protein sequence ID" value="ODA30968.1"/>
    <property type="molecule type" value="Genomic_DNA"/>
</dbReference>
<evidence type="ECO:0000313" key="4">
    <source>
        <dbReference type="Proteomes" id="UP000094828"/>
    </source>
</evidence>
<dbReference type="AlphaFoldDB" id="A0A1C3ECK0"/>
<organism evidence="3 4">
    <name type="scientific">Planctopirus hydrillae</name>
    <dbReference type="NCBI Taxonomy" id="1841610"/>
    <lineage>
        <taxon>Bacteria</taxon>
        <taxon>Pseudomonadati</taxon>
        <taxon>Planctomycetota</taxon>
        <taxon>Planctomycetia</taxon>
        <taxon>Planctomycetales</taxon>
        <taxon>Planctomycetaceae</taxon>
        <taxon>Planctopirus</taxon>
    </lineage>
</organism>
<protein>
    <submittedName>
        <fullName evidence="3">Cobalamin biosynthesis protein CbiX</fullName>
    </submittedName>
</protein>
<evidence type="ECO:0000256" key="2">
    <source>
        <dbReference type="ARBA" id="ARBA00023239"/>
    </source>
</evidence>
<dbReference type="Proteomes" id="UP000094828">
    <property type="component" value="Unassembled WGS sequence"/>
</dbReference>
<dbReference type="GO" id="GO:0016829">
    <property type="term" value="F:lyase activity"/>
    <property type="evidence" value="ECO:0007669"/>
    <property type="project" value="UniProtKB-KW"/>
</dbReference>
<dbReference type="CDD" id="cd03414">
    <property type="entry name" value="CbiX_SirB_C"/>
    <property type="match status" value="1"/>
</dbReference>
<dbReference type="InterPro" id="IPR002762">
    <property type="entry name" value="CbiX-like"/>
</dbReference>
<sequence length="132" mass="14460">MDLLSTGDESTAVLLIAHGSRRPEANADLLRIAEGLRLADYAGPIACGYLELAEPDIPTAARSCLLPGIRRLLMLPYFLSAGVHVSADLEEFRQQLSEEFPEVEFVLCPHLGLHPLMIQIVQDRLAEGLARV</sequence>
<dbReference type="GO" id="GO:0046872">
    <property type="term" value="F:metal ion binding"/>
    <property type="evidence" value="ECO:0007669"/>
    <property type="project" value="UniProtKB-KW"/>
</dbReference>
<dbReference type="InterPro" id="IPR050963">
    <property type="entry name" value="Sirohydro_Cobaltochel/CbiX"/>
</dbReference>
<evidence type="ECO:0000313" key="3">
    <source>
        <dbReference type="EMBL" id="ODA30968.1"/>
    </source>
</evidence>
<dbReference type="PANTHER" id="PTHR33542">
    <property type="entry name" value="SIROHYDROCHLORIN FERROCHELATASE, CHLOROPLASTIC"/>
    <property type="match status" value="1"/>
</dbReference>
<accession>A0A1C3ECK0</accession>
<dbReference type="PANTHER" id="PTHR33542:SF3">
    <property type="entry name" value="SIROHYDROCHLORIN FERROCHELATASE, CHLOROPLASTIC"/>
    <property type="match status" value="1"/>
</dbReference>
<dbReference type="SUPFAM" id="SSF53800">
    <property type="entry name" value="Chelatase"/>
    <property type="match status" value="1"/>
</dbReference>
<proteinExistence type="predicted"/>
<name>A0A1C3ECK0_9PLAN</name>
<keyword evidence="4" id="KW-1185">Reference proteome</keyword>
<evidence type="ECO:0000256" key="1">
    <source>
        <dbReference type="ARBA" id="ARBA00022723"/>
    </source>
</evidence>
<dbReference type="Gene3D" id="3.40.50.1400">
    <property type="match status" value="1"/>
</dbReference>
<reference evidence="3 4" key="1">
    <citation type="submission" date="2016-05" db="EMBL/GenBank/DDBJ databases">
        <title>Genomic and physiological characterization of Planctopirus sp. isolated from fresh water lake.</title>
        <authorList>
            <person name="Subhash Y."/>
            <person name="Ramana C."/>
        </authorList>
    </citation>
    <scope>NUCLEOTIDE SEQUENCE [LARGE SCALE GENOMIC DNA]</scope>
    <source>
        <strain evidence="3 4">JC280</strain>
    </source>
</reference>
<gene>
    <name evidence="3" type="ORF">A6X21_23235</name>
</gene>